<dbReference type="InterPro" id="IPR010938">
    <property type="entry name" value="DUF1131"/>
</dbReference>
<accession>A0AAE3VSF6</accession>
<proteinExistence type="predicted"/>
<dbReference type="Proteomes" id="UP001229244">
    <property type="component" value="Unassembled WGS sequence"/>
</dbReference>
<evidence type="ECO:0000313" key="2">
    <source>
        <dbReference type="EMBL" id="MDQ0317333.1"/>
    </source>
</evidence>
<dbReference type="InterPro" id="IPR038714">
    <property type="entry name" value="YfeY-like_sf"/>
</dbReference>
<evidence type="ECO:0008006" key="4">
    <source>
        <dbReference type="Google" id="ProtNLM"/>
    </source>
</evidence>
<keyword evidence="3" id="KW-1185">Reference proteome</keyword>
<dbReference type="EMBL" id="JAUSUL010000005">
    <property type="protein sequence ID" value="MDQ0317333.1"/>
    <property type="molecule type" value="Genomic_DNA"/>
</dbReference>
<comment type="caution">
    <text evidence="2">The sequence shown here is derived from an EMBL/GenBank/DDBJ whole genome shotgun (WGS) entry which is preliminary data.</text>
</comment>
<evidence type="ECO:0000256" key="1">
    <source>
        <dbReference type="SAM" id="SignalP"/>
    </source>
</evidence>
<dbReference type="Gene3D" id="2.60.460.10">
    <property type="entry name" value="protein yfey like domain"/>
    <property type="match status" value="1"/>
</dbReference>
<dbReference type="Pfam" id="PF06572">
    <property type="entry name" value="DUF1131"/>
    <property type="match status" value="1"/>
</dbReference>
<organism evidence="2 3">
    <name type="scientific">Amorphus orientalis</name>
    <dbReference type="NCBI Taxonomy" id="649198"/>
    <lineage>
        <taxon>Bacteria</taxon>
        <taxon>Pseudomonadati</taxon>
        <taxon>Pseudomonadota</taxon>
        <taxon>Alphaproteobacteria</taxon>
        <taxon>Hyphomicrobiales</taxon>
        <taxon>Amorphaceae</taxon>
        <taxon>Amorphus</taxon>
    </lineage>
</organism>
<name>A0AAE3VSF6_9HYPH</name>
<dbReference type="RefSeq" id="WP_306887251.1">
    <property type="nucleotide sequence ID" value="NZ_JAUSUL010000005.1"/>
</dbReference>
<gene>
    <name evidence="2" type="ORF">J2S73_003817</name>
</gene>
<reference evidence="2" key="1">
    <citation type="submission" date="2023-07" db="EMBL/GenBank/DDBJ databases">
        <title>Genomic Encyclopedia of Type Strains, Phase IV (KMG-IV): sequencing the most valuable type-strain genomes for metagenomic binning, comparative biology and taxonomic classification.</title>
        <authorList>
            <person name="Goeker M."/>
        </authorList>
    </citation>
    <scope>NUCLEOTIDE SEQUENCE</scope>
    <source>
        <strain evidence="2">DSM 21202</strain>
    </source>
</reference>
<dbReference type="PROSITE" id="PS51257">
    <property type="entry name" value="PROKAR_LIPOPROTEIN"/>
    <property type="match status" value="1"/>
</dbReference>
<dbReference type="AlphaFoldDB" id="A0AAE3VSF6"/>
<protein>
    <recommendedName>
        <fullName evidence="4">RpoE-regulated lipoprotein</fullName>
    </recommendedName>
</protein>
<evidence type="ECO:0000313" key="3">
    <source>
        <dbReference type="Proteomes" id="UP001229244"/>
    </source>
</evidence>
<keyword evidence="1" id="KW-0732">Signal</keyword>
<sequence>MFRFALIAALAALLAGCVSGGGTSYSTQTYLQITDAGAGPINGSTRYSEAAFKEALPWADVRTVQMARENSTGWTLAIFRDDIQVIQLFKGSDGRVGEINGVTQHLTGPNGERIGMSLREAGVSRSSCRNGNNLWRGMAICPARRSENVTLVFAIPGYRGPFDVLPSAEDLQDAELQRIIWKP</sequence>
<feature type="signal peptide" evidence="1">
    <location>
        <begin position="1"/>
        <end position="20"/>
    </location>
</feature>
<feature type="chain" id="PRO_5042082261" description="RpoE-regulated lipoprotein" evidence="1">
    <location>
        <begin position="21"/>
        <end position="183"/>
    </location>
</feature>